<feature type="compositionally biased region" description="Polar residues" evidence="1">
    <location>
        <begin position="37"/>
        <end position="50"/>
    </location>
</feature>
<reference evidence="2" key="2">
    <citation type="submission" date="2020-11" db="EMBL/GenBank/DDBJ databases">
        <authorList>
            <person name="McCartney M.A."/>
            <person name="Auch B."/>
            <person name="Kono T."/>
            <person name="Mallez S."/>
            <person name="Becker A."/>
            <person name="Gohl D.M."/>
            <person name="Silverstein K.A.T."/>
            <person name="Koren S."/>
            <person name="Bechman K.B."/>
            <person name="Herman A."/>
            <person name="Abrahante J.E."/>
            <person name="Garbe J."/>
        </authorList>
    </citation>
    <scope>NUCLEOTIDE SEQUENCE</scope>
    <source>
        <strain evidence="2">Duluth1</strain>
        <tissue evidence="2">Whole animal</tissue>
    </source>
</reference>
<sequence length="265" mass="29959">MDASSKQVRWFSQRTDNNDDRPCKQVQRNPRRRTKSGEYQKQALSASATHSHTLIEQCTDLGSLSQRSQSSAQRMFMFPNLKEMKWLAQYTKSPEYWQGIFSQIRQYEKKTGMSIEDIMDTDLEQSLDQTIVKAFEQADTITDVLSDGEESFQCGQRIRYDSDSSSSGEAPGLTMGDLEIQQAQHIPSVASLMGDQTVAEDTEESPKPCASKCKEEGDIQDGIWIANKIRKTETIIIPSPSSSPATPPKAPKRRKLTSFFTREKK</sequence>
<protein>
    <submittedName>
        <fullName evidence="2">Uncharacterized protein</fullName>
    </submittedName>
</protein>
<feature type="region of interest" description="Disordered" evidence="1">
    <location>
        <begin position="196"/>
        <end position="216"/>
    </location>
</feature>
<comment type="caution">
    <text evidence="2">The sequence shown here is derived from an EMBL/GenBank/DDBJ whole genome shotgun (WGS) entry which is preliminary data.</text>
</comment>
<name>A0A9D4L873_DREPO</name>
<accession>A0A9D4L873</accession>
<evidence type="ECO:0000313" key="2">
    <source>
        <dbReference type="EMBL" id="KAH3853038.1"/>
    </source>
</evidence>
<dbReference type="EMBL" id="JAIWYP010000003">
    <property type="protein sequence ID" value="KAH3853038.1"/>
    <property type="molecule type" value="Genomic_DNA"/>
</dbReference>
<feature type="region of interest" description="Disordered" evidence="1">
    <location>
        <begin position="235"/>
        <end position="265"/>
    </location>
</feature>
<feature type="region of interest" description="Disordered" evidence="1">
    <location>
        <begin position="1"/>
        <end position="50"/>
    </location>
</feature>
<gene>
    <name evidence="2" type="ORF">DPMN_095561</name>
</gene>
<evidence type="ECO:0000313" key="3">
    <source>
        <dbReference type="Proteomes" id="UP000828390"/>
    </source>
</evidence>
<feature type="compositionally biased region" description="Polar residues" evidence="1">
    <location>
        <begin position="1"/>
        <end position="15"/>
    </location>
</feature>
<keyword evidence="3" id="KW-1185">Reference proteome</keyword>
<reference evidence="2" key="1">
    <citation type="journal article" date="2019" name="bioRxiv">
        <title>The Genome of the Zebra Mussel, Dreissena polymorpha: A Resource for Invasive Species Research.</title>
        <authorList>
            <person name="McCartney M.A."/>
            <person name="Auch B."/>
            <person name="Kono T."/>
            <person name="Mallez S."/>
            <person name="Zhang Y."/>
            <person name="Obille A."/>
            <person name="Becker A."/>
            <person name="Abrahante J.E."/>
            <person name="Garbe J."/>
            <person name="Badalamenti J.P."/>
            <person name="Herman A."/>
            <person name="Mangelson H."/>
            <person name="Liachko I."/>
            <person name="Sullivan S."/>
            <person name="Sone E.D."/>
            <person name="Koren S."/>
            <person name="Silverstein K.A.T."/>
            <person name="Beckman K.B."/>
            <person name="Gohl D.M."/>
        </authorList>
    </citation>
    <scope>NUCLEOTIDE SEQUENCE</scope>
    <source>
        <strain evidence="2">Duluth1</strain>
        <tissue evidence="2">Whole animal</tissue>
    </source>
</reference>
<dbReference type="AlphaFoldDB" id="A0A9D4L873"/>
<proteinExistence type="predicted"/>
<feature type="compositionally biased region" description="Low complexity" evidence="1">
    <location>
        <begin position="235"/>
        <end position="244"/>
    </location>
</feature>
<dbReference type="Proteomes" id="UP000828390">
    <property type="component" value="Unassembled WGS sequence"/>
</dbReference>
<organism evidence="2 3">
    <name type="scientific">Dreissena polymorpha</name>
    <name type="common">Zebra mussel</name>
    <name type="synonym">Mytilus polymorpha</name>
    <dbReference type="NCBI Taxonomy" id="45954"/>
    <lineage>
        <taxon>Eukaryota</taxon>
        <taxon>Metazoa</taxon>
        <taxon>Spiralia</taxon>
        <taxon>Lophotrochozoa</taxon>
        <taxon>Mollusca</taxon>
        <taxon>Bivalvia</taxon>
        <taxon>Autobranchia</taxon>
        <taxon>Heteroconchia</taxon>
        <taxon>Euheterodonta</taxon>
        <taxon>Imparidentia</taxon>
        <taxon>Neoheterodontei</taxon>
        <taxon>Myida</taxon>
        <taxon>Dreissenoidea</taxon>
        <taxon>Dreissenidae</taxon>
        <taxon>Dreissena</taxon>
    </lineage>
</organism>
<evidence type="ECO:0000256" key="1">
    <source>
        <dbReference type="SAM" id="MobiDB-lite"/>
    </source>
</evidence>